<protein>
    <submittedName>
        <fullName evidence="1">Uncharacterized protein</fullName>
    </submittedName>
</protein>
<sequence>MPRKKEERSTIAGERLKIAKDIIGKSYEDLIDERWQKIVQVYDPKNIREWTKNGVPLNRIKSIAEYFGIFAYQLSDDKITPLNFMKLIELGQENLKILIIKLPVILMNHL</sequence>
<name>A0A1V1P4L8_9BACT</name>
<dbReference type="Proteomes" id="UP000189670">
    <property type="component" value="Unassembled WGS sequence"/>
</dbReference>
<dbReference type="AlphaFoldDB" id="A0A1V1P4L8"/>
<organism evidence="1 2">
    <name type="scientific">Candidatus Magnetoglobus multicellularis str. Araruama</name>
    <dbReference type="NCBI Taxonomy" id="890399"/>
    <lineage>
        <taxon>Bacteria</taxon>
        <taxon>Pseudomonadati</taxon>
        <taxon>Thermodesulfobacteriota</taxon>
        <taxon>Desulfobacteria</taxon>
        <taxon>Desulfobacterales</taxon>
        <taxon>Desulfobacteraceae</taxon>
        <taxon>Candidatus Magnetoglobus</taxon>
    </lineage>
</organism>
<proteinExistence type="predicted"/>
<evidence type="ECO:0000313" key="1">
    <source>
        <dbReference type="EMBL" id="ETR69770.1"/>
    </source>
</evidence>
<evidence type="ECO:0000313" key="2">
    <source>
        <dbReference type="Proteomes" id="UP000189670"/>
    </source>
</evidence>
<dbReference type="EMBL" id="ATBP01000565">
    <property type="protein sequence ID" value="ETR69770.1"/>
    <property type="molecule type" value="Genomic_DNA"/>
</dbReference>
<accession>A0A1V1P4L8</accession>
<gene>
    <name evidence="1" type="ORF">OMM_09320</name>
</gene>
<comment type="caution">
    <text evidence="1">The sequence shown here is derived from an EMBL/GenBank/DDBJ whole genome shotgun (WGS) entry which is preliminary data.</text>
</comment>
<reference evidence="2" key="1">
    <citation type="submission" date="2012-11" db="EMBL/GenBank/DDBJ databases">
        <authorList>
            <person name="Lucero-Rivera Y.E."/>
            <person name="Tovar-Ramirez D."/>
        </authorList>
    </citation>
    <scope>NUCLEOTIDE SEQUENCE [LARGE SCALE GENOMIC DNA]</scope>
    <source>
        <strain evidence="2">Araruama</strain>
    </source>
</reference>